<feature type="transmembrane region" description="Helical" evidence="5">
    <location>
        <begin position="403"/>
        <end position="423"/>
    </location>
</feature>
<dbReference type="Proteomes" id="UP000251993">
    <property type="component" value="Chromosome"/>
</dbReference>
<evidence type="ECO:0000313" key="7">
    <source>
        <dbReference type="Proteomes" id="UP000251993"/>
    </source>
</evidence>
<dbReference type="AlphaFoldDB" id="A0A344TCQ9"/>
<dbReference type="PANTHER" id="PTHR11785">
    <property type="entry name" value="AMINO ACID TRANSPORTER"/>
    <property type="match status" value="1"/>
</dbReference>
<comment type="subcellular location">
    <subcellularLocation>
        <location evidence="1">Membrane</location>
        <topology evidence="1">Multi-pass membrane protein</topology>
    </subcellularLocation>
</comment>
<organism evidence="6 7">
    <name type="scientific">Runella rosea</name>
    <dbReference type="NCBI Taxonomy" id="2259595"/>
    <lineage>
        <taxon>Bacteria</taxon>
        <taxon>Pseudomonadati</taxon>
        <taxon>Bacteroidota</taxon>
        <taxon>Cytophagia</taxon>
        <taxon>Cytophagales</taxon>
        <taxon>Spirosomataceae</taxon>
        <taxon>Runella</taxon>
    </lineage>
</organism>
<feature type="transmembrane region" description="Helical" evidence="5">
    <location>
        <begin position="135"/>
        <end position="160"/>
    </location>
</feature>
<feature type="transmembrane region" description="Helical" evidence="5">
    <location>
        <begin position="180"/>
        <end position="200"/>
    </location>
</feature>
<dbReference type="PIRSF" id="PIRSF006060">
    <property type="entry name" value="AA_transporter"/>
    <property type="match status" value="1"/>
</dbReference>
<dbReference type="EMBL" id="CP030850">
    <property type="protein sequence ID" value="AXE16430.1"/>
    <property type="molecule type" value="Genomic_DNA"/>
</dbReference>
<feature type="transmembrane region" description="Helical" evidence="5">
    <location>
        <begin position="330"/>
        <end position="356"/>
    </location>
</feature>
<evidence type="ECO:0000256" key="3">
    <source>
        <dbReference type="ARBA" id="ARBA00022989"/>
    </source>
</evidence>
<gene>
    <name evidence="6" type="ORF">DR864_01140</name>
</gene>
<keyword evidence="2 5" id="KW-0812">Transmembrane</keyword>
<keyword evidence="3 5" id="KW-1133">Transmembrane helix</keyword>
<proteinExistence type="predicted"/>
<feature type="transmembrane region" description="Helical" evidence="5">
    <location>
        <begin position="435"/>
        <end position="458"/>
    </location>
</feature>
<evidence type="ECO:0000256" key="5">
    <source>
        <dbReference type="SAM" id="Phobius"/>
    </source>
</evidence>
<dbReference type="RefSeq" id="WP_114065217.1">
    <property type="nucleotide sequence ID" value="NZ_CP030850.1"/>
</dbReference>
<evidence type="ECO:0000256" key="2">
    <source>
        <dbReference type="ARBA" id="ARBA00022692"/>
    </source>
</evidence>
<dbReference type="InterPro" id="IPR050598">
    <property type="entry name" value="AminoAcid_Transporter"/>
</dbReference>
<feature type="transmembrane region" description="Helical" evidence="5">
    <location>
        <begin position="87"/>
        <end position="115"/>
    </location>
</feature>
<feature type="transmembrane region" description="Helical" evidence="5">
    <location>
        <begin position="46"/>
        <end position="66"/>
    </location>
</feature>
<dbReference type="GO" id="GO:0016020">
    <property type="term" value="C:membrane"/>
    <property type="evidence" value="ECO:0007669"/>
    <property type="project" value="UniProtKB-SubCell"/>
</dbReference>
<dbReference type="GO" id="GO:0015179">
    <property type="term" value="F:L-amino acid transmembrane transporter activity"/>
    <property type="evidence" value="ECO:0007669"/>
    <property type="project" value="TreeGrafter"/>
</dbReference>
<feature type="transmembrane region" description="Helical" evidence="5">
    <location>
        <begin position="12"/>
        <end position="34"/>
    </location>
</feature>
<evidence type="ECO:0000313" key="6">
    <source>
        <dbReference type="EMBL" id="AXE16430.1"/>
    </source>
</evidence>
<keyword evidence="4 5" id="KW-0472">Membrane</keyword>
<name>A0A344TCQ9_9BACT</name>
<dbReference type="OrthoDB" id="9810109at2"/>
<feature type="transmembrane region" description="Helical" evidence="5">
    <location>
        <begin position="220"/>
        <end position="242"/>
    </location>
</feature>
<dbReference type="Pfam" id="PF13520">
    <property type="entry name" value="AA_permease_2"/>
    <property type="match status" value="1"/>
</dbReference>
<dbReference type="InterPro" id="IPR002293">
    <property type="entry name" value="AA/rel_permease1"/>
</dbReference>
<reference evidence="6 7" key="1">
    <citation type="submission" date="2018-07" db="EMBL/GenBank/DDBJ databases">
        <title>Genome sequencing of Runella.</title>
        <authorList>
            <person name="Baek M.-G."/>
            <person name="Yi H."/>
        </authorList>
    </citation>
    <scope>NUCLEOTIDE SEQUENCE [LARGE SCALE GENOMIC DNA]</scope>
    <source>
        <strain evidence="6 7">HYN0085</strain>
    </source>
</reference>
<accession>A0A344TCQ9</accession>
<dbReference type="PANTHER" id="PTHR11785:SF512">
    <property type="entry name" value="SOBREMESA, ISOFORM B"/>
    <property type="match status" value="1"/>
</dbReference>
<evidence type="ECO:0000256" key="1">
    <source>
        <dbReference type="ARBA" id="ARBA00004141"/>
    </source>
</evidence>
<feature type="transmembrane region" description="Helical" evidence="5">
    <location>
        <begin position="464"/>
        <end position="483"/>
    </location>
</feature>
<keyword evidence="7" id="KW-1185">Reference proteome</keyword>
<sequence length="493" mass="52720">MPNSTTKQFKQSLGLLDATMLVSGAMIGSGIFIVSADMARMLGSTGWLLVAWVLTGVVTVAAALSYGELAGMMPKAGGQYIYIQRAFGPLTSFVYGWTVFMVIQTGTIAAVAVAFTKYSAVFFPKLNFQNAENVLFSLGPIDVYAGTFYAIACIVLLTYINTQGVNAGKLIQNIFTSTKLVALFGLILIGIGYGLQSGVLGQNFENAWDASRVSKETGEVTMISGMALIVALGVAMIGSLFSSDAWNNVTFIAAEIKNPKKNIPLSLLLGTLIVTVLYVLANIAYLCILPLKGSSTGADVMAQGIQFAEYPTDRVATAAMSVIFGSSSAGIMAVLIMISTFGCINGLILAGARLYYAMAQDGLFLKQASKLNEKSVPGKALWVQCIWASLLCLSGSYNQLLNYCTFGSLIFYMVTITGIFVLRRREPTTERPYKAVGYPFVPIFYLVVTMGICLILLIDSNTRFDTGMGLLIAAVGIPVYYITRKSGGGKKAI</sequence>
<evidence type="ECO:0000256" key="4">
    <source>
        <dbReference type="ARBA" id="ARBA00023136"/>
    </source>
</evidence>
<protein>
    <submittedName>
        <fullName evidence="6">Amino acid transporter</fullName>
    </submittedName>
</protein>
<dbReference type="KEGG" id="run:DR864_01140"/>
<dbReference type="Gene3D" id="1.20.1740.10">
    <property type="entry name" value="Amino acid/polyamine transporter I"/>
    <property type="match status" value="1"/>
</dbReference>
<feature type="transmembrane region" description="Helical" evidence="5">
    <location>
        <begin position="263"/>
        <end position="291"/>
    </location>
</feature>